<dbReference type="AlphaFoldDB" id="A0A812S6A1"/>
<sequence>MAPVAWERSPSAELLVLVELASREALSNGDTSSKADEASTILGSGEIRRLQEAVDAAQSAAKAAKASGDVASED</sequence>
<organism evidence="1 2">
    <name type="scientific">Symbiodinium natans</name>
    <dbReference type="NCBI Taxonomy" id="878477"/>
    <lineage>
        <taxon>Eukaryota</taxon>
        <taxon>Sar</taxon>
        <taxon>Alveolata</taxon>
        <taxon>Dinophyceae</taxon>
        <taxon>Suessiales</taxon>
        <taxon>Symbiodiniaceae</taxon>
        <taxon>Symbiodinium</taxon>
    </lineage>
</organism>
<accession>A0A812S6A1</accession>
<proteinExistence type="predicted"/>
<evidence type="ECO:0000313" key="1">
    <source>
        <dbReference type="EMBL" id="CAE7466441.1"/>
    </source>
</evidence>
<reference evidence="1" key="1">
    <citation type="submission" date="2021-02" db="EMBL/GenBank/DDBJ databases">
        <authorList>
            <person name="Dougan E. K."/>
            <person name="Rhodes N."/>
            <person name="Thang M."/>
            <person name="Chan C."/>
        </authorList>
    </citation>
    <scope>NUCLEOTIDE SEQUENCE</scope>
</reference>
<dbReference type="Proteomes" id="UP000604046">
    <property type="component" value="Unassembled WGS sequence"/>
</dbReference>
<dbReference type="EMBL" id="CAJNDS010002415">
    <property type="protein sequence ID" value="CAE7466441.1"/>
    <property type="molecule type" value="Genomic_DNA"/>
</dbReference>
<protein>
    <submittedName>
        <fullName evidence="1">Uncharacterized protein</fullName>
    </submittedName>
</protein>
<name>A0A812S6A1_9DINO</name>
<keyword evidence="2" id="KW-1185">Reference proteome</keyword>
<evidence type="ECO:0000313" key="2">
    <source>
        <dbReference type="Proteomes" id="UP000604046"/>
    </source>
</evidence>
<comment type="caution">
    <text evidence="1">The sequence shown here is derived from an EMBL/GenBank/DDBJ whole genome shotgun (WGS) entry which is preliminary data.</text>
</comment>
<gene>
    <name evidence="1" type="ORF">SNAT2548_LOCUS26054</name>
</gene>